<evidence type="ECO:0000313" key="10">
    <source>
        <dbReference type="EMBL" id="KAA8541492.1"/>
    </source>
</evidence>
<proteinExistence type="predicted"/>
<dbReference type="InterPro" id="IPR039525">
    <property type="entry name" value="RNF126-like_zinc-ribbon"/>
</dbReference>
<keyword evidence="4" id="KW-0479">Metal-binding</keyword>
<dbReference type="EMBL" id="CM018036">
    <property type="protein sequence ID" value="KAA8541492.1"/>
    <property type="molecule type" value="Genomic_DNA"/>
</dbReference>
<keyword evidence="3" id="KW-0808">Transferase</keyword>
<evidence type="ECO:0000256" key="5">
    <source>
        <dbReference type="ARBA" id="ARBA00022771"/>
    </source>
</evidence>
<evidence type="ECO:0000259" key="9">
    <source>
        <dbReference type="Pfam" id="PF14369"/>
    </source>
</evidence>
<gene>
    <name evidence="10" type="ORF">F0562_025455</name>
</gene>
<accession>A0A5J5BIC2</accession>
<evidence type="ECO:0000313" key="11">
    <source>
        <dbReference type="Proteomes" id="UP000325577"/>
    </source>
</evidence>
<dbReference type="GO" id="GO:0061630">
    <property type="term" value="F:ubiquitin protein ligase activity"/>
    <property type="evidence" value="ECO:0007669"/>
    <property type="project" value="UniProtKB-EC"/>
</dbReference>
<dbReference type="Pfam" id="PF14369">
    <property type="entry name" value="Zn_ribbon_19"/>
    <property type="match status" value="1"/>
</dbReference>
<dbReference type="Proteomes" id="UP000325577">
    <property type="component" value="Linkage Group LG13"/>
</dbReference>
<feature type="domain" description="E3 ubiquitin-protein ligase RNF126-like zinc-ribbon" evidence="9">
    <location>
        <begin position="15"/>
        <end position="49"/>
    </location>
</feature>
<feature type="compositionally biased region" description="Gly residues" evidence="8">
    <location>
        <begin position="212"/>
        <end position="222"/>
    </location>
</feature>
<reference evidence="10 11" key="1">
    <citation type="submission" date="2019-09" db="EMBL/GenBank/DDBJ databases">
        <title>A chromosome-level genome assembly of the Chinese tupelo Nyssa sinensis.</title>
        <authorList>
            <person name="Yang X."/>
            <person name="Kang M."/>
            <person name="Yang Y."/>
            <person name="Xiong H."/>
            <person name="Wang M."/>
            <person name="Zhang Z."/>
            <person name="Wang Z."/>
            <person name="Wu H."/>
            <person name="Ma T."/>
            <person name="Liu J."/>
            <person name="Xi Z."/>
        </authorList>
    </citation>
    <scope>NUCLEOTIDE SEQUENCE [LARGE SCALE GENOMIC DNA]</scope>
    <source>
        <strain evidence="10">J267</strain>
        <tissue evidence="10">Leaf</tissue>
    </source>
</reference>
<dbReference type="AlphaFoldDB" id="A0A5J5BIC2"/>
<sequence length="283" mass="29361">MSSSGVSGGGGSGPQSYFCYQCNRTVSITPSPTSELLCPNCNGGFLEEYENPNPDPNSTPDPFVAFSSHSLSGFPSSSAGTPIVFSSAGGGGGAFELQNPSDLSALFGGLGRSATLQGPGEFNPFAFLQNYLNTLTAGGANIQFVIENNSADPGFRLPGNLGDYFNGPGLEQLIQQLAENDPNRFFPVRDYESRTLVTPSPENLSMGSGLAPFGGGSGGVGGSSQENPETQLTAERRFRISLPWPFSVFGSPAETSNSGAGNNRGNNNGESNSGAQAREEDLD</sequence>
<dbReference type="EC" id="2.3.2.27" evidence="2"/>
<feature type="region of interest" description="Disordered" evidence="8">
    <location>
        <begin position="249"/>
        <end position="283"/>
    </location>
</feature>
<organism evidence="10 11">
    <name type="scientific">Nyssa sinensis</name>
    <dbReference type="NCBI Taxonomy" id="561372"/>
    <lineage>
        <taxon>Eukaryota</taxon>
        <taxon>Viridiplantae</taxon>
        <taxon>Streptophyta</taxon>
        <taxon>Embryophyta</taxon>
        <taxon>Tracheophyta</taxon>
        <taxon>Spermatophyta</taxon>
        <taxon>Magnoliopsida</taxon>
        <taxon>eudicotyledons</taxon>
        <taxon>Gunneridae</taxon>
        <taxon>Pentapetalae</taxon>
        <taxon>asterids</taxon>
        <taxon>Cornales</taxon>
        <taxon>Nyssaceae</taxon>
        <taxon>Nyssa</taxon>
    </lineage>
</organism>
<evidence type="ECO:0000256" key="8">
    <source>
        <dbReference type="SAM" id="MobiDB-lite"/>
    </source>
</evidence>
<comment type="catalytic activity">
    <reaction evidence="1">
        <text>S-ubiquitinyl-[E2 ubiquitin-conjugating enzyme]-L-cysteine + [acceptor protein]-L-lysine = [E2 ubiquitin-conjugating enzyme]-L-cysteine + N(6)-ubiquitinyl-[acceptor protein]-L-lysine.</text>
        <dbReference type="EC" id="2.3.2.27"/>
    </reaction>
</comment>
<evidence type="ECO:0000256" key="3">
    <source>
        <dbReference type="ARBA" id="ARBA00022679"/>
    </source>
</evidence>
<dbReference type="OrthoDB" id="8062037at2759"/>
<evidence type="ECO:0000256" key="1">
    <source>
        <dbReference type="ARBA" id="ARBA00000900"/>
    </source>
</evidence>
<evidence type="ECO:0000256" key="2">
    <source>
        <dbReference type="ARBA" id="ARBA00012483"/>
    </source>
</evidence>
<evidence type="ECO:0000256" key="7">
    <source>
        <dbReference type="ARBA" id="ARBA00022833"/>
    </source>
</evidence>
<keyword evidence="5" id="KW-0863">Zinc-finger</keyword>
<evidence type="ECO:0000256" key="6">
    <source>
        <dbReference type="ARBA" id="ARBA00022786"/>
    </source>
</evidence>
<evidence type="ECO:0000256" key="4">
    <source>
        <dbReference type="ARBA" id="ARBA00022723"/>
    </source>
</evidence>
<protein>
    <recommendedName>
        <fullName evidence="2">RING-type E3 ubiquitin transferase</fullName>
        <ecNumber evidence="2">2.3.2.27</ecNumber>
    </recommendedName>
</protein>
<dbReference type="GO" id="GO:0008270">
    <property type="term" value="F:zinc ion binding"/>
    <property type="evidence" value="ECO:0007669"/>
    <property type="project" value="UniProtKB-KW"/>
</dbReference>
<feature type="region of interest" description="Disordered" evidence="8">
    <location>
        <begin position="199"/>
        <end position="230"/>
    </location>
</feature>
<name>A0A5J5BIC2_9ASTE</name>
<keyword evidence="6" id="KW-0833">Ubl conjugation pathway</keyword>
<feature type="compositionally biased region" description="Low complexity" evidence="8">
    <location>
        <begin position="256"/>
        <end position="274"/>
    </location>
</feature>
<keyword evidence="7" id="KW-0862">Zinc</keyword>
<keyword evidence="11" id="KW-1185">Reference proteome</keyword>